<evidence type="ECO:0000313" key="1">
    <source>
        <dbReference type="EMBL" id="PTQ55187.1"/>
    </source>
</evidence>
<gene>
    <name evidence="1" type="ORF">BSOLF_2937</name>
</gene>
<name>A0A2R6XXN6_9BACL</name>
<dbReference type="Proteomes" id="UP000244338">
    <property type="component" value="Unassembled WGS sequence"/>
</dbReference>
<protein>
    <submittedName>
        <fullName evidence="1">Uncharacterized protein</fullName>
    </submittedName>
</protein>
<sequence>MNKKISQDFICNILLKHLVKMIQKISRRNENIKHDKEEE</sequence>
<organism evidence="1 2">
    <name type="scientific">Candidatus Carbonibacillus altaicus</name>
    <dbReference type="NCBI Taxonomy" id="2163959"/>
    <lineage>
        <taxon>Bacteria</taxon>
        <taxon>Bacillati</taxon>
        <taxon>Bacillota</taxon>
        <taxon>Bacilli</taxon>
        <taxon>Bacillales</taxon>
        <taxon>Candidatus Carbonibacillus</taxon>
    </lineage>
</organism>
<reference evidence="2" key="1">
    <citation type="journal article" date="2018" name="Sci. Rep.">
        <title>Lignite coal burning seam in the remote Altai Mountains harbors a hydrogen-driven thermophilic microbial community.</title>
        <authorList>
            <person name="Kadnikov V.V."/>
            <person name="Mardanov A.V."/>
            <person name="Ivasenko D.A."/>
            <person name="Antsiferov D.V."/>
            <person name="Beletsky A.V."/>
            <person name="Karnachuk O.V."/>
            <person name="Ravin N.V."/>
        </authorList>
    </citation>
    <scope>NUCLEOTIDE SEQUENCE [LARGE SCALE GENOMIC DNA]</scope>
</reference>
<accession>A0A2R6XXN6</accession>
<dbReference type="AlphaFoldDB" id="A0A2R6XXN6"/>
<evidence type="ECO:0000313" key="2">
    <source>
        <dbReference type="Proteomes" id="UP000244338"/>
    </source>
</evidence>
<dbReference type="EMBL" id="PEBX01000170">
    <property type="protein sequence ID" value="PTQ55187.1"/>
    <property type="molecule type" value="Genomic_DNA"/>
</dbReference>
<proteinExistence type="predicted"/>
<comment type="caution">
    <text evidence="1">The sequence shown here is derived from an EMBL/GenBank/DDBJ whole genome shotgun (WGS) entry which is preliminary data.</text>
</comment>